<reference evidence="2" key="1">
    <citation type="journal article" date="2023" name="Front. Plant Sci.">
        <title>Chromosomal-level genome assembly of Melastoma candidum provides insights into trichome evolution.</title>
        <authorList>
            <person name="Zhong Y."/>
            <person name="Wu W."/>
            <person name="Sun C."/>
            <person name="Zou P."/>
            <person name="Liu Y."/>
            <person name="Dai S."/>
            <person name="Zhou R."/>
        </authorList>
    </citation>
    <scope>NUCLEOTIDE SEQUENCE [LARGE SCALE GENOMIC DNA]</scope>
</reference>
<gene>
    <name evidence="1" type="ORF">MLD38_021580</name>
</gene>
<name>A0ACB9QFR9_9MYRT</name>
<comment type="caution">
    <text evidence="1">The sequence shown here is derived from an EMBL/GenBank/DDBJ whole genome shotgun (WGS) entry which is preliminary data.</text>
</comment>
<evidence type="ECO:0000313" key="1">
    <source>
        <dbReference type="EMBL" id="KAI4365612.1"/>
    </source>
</evidence>
<proteinExistence type="predicted"/>
<protein>
    <submittedName>
        <fullName evidence="1">Uncharacterized protein</fullName>
    </submittedName>
</protein>
<dbReference type="Proteomes" id="UP001057402">
    <property type="component" value="Chromosome 6"/>
</dbReference>
<sequence length="116" mass="12815">MGSVEVFIAQAGHTVVRSPLVQHNDHVYESDNVMFIGVAEDDARKVDHQSPPIEQKEVLPKESVSSTNQAKSDSSEDLPKSGFAKGDSSIYSRLTSIWNLSTNHADWTTNYVLRAL</sequence>
<accession>A0ACB9QFR9</accession>
<evidence type="ECO:0000313" key="2">
    <source>
        <dbReference type="Proteomes" id="UP001057402"/>
    </source>
</evidence>
<keyword evidence="2" id="KW-1185">Reference proteome</keyword>
<dbReference type="EMBL" id="CM042885">
    <property type="protein sequence ID" value="KAI4365612.1"/>
    <property type="molecule type" value="Genomic_DNA"/>
</dbReference>
<organism evidence="1 2">
    <name type="scientific">Melastoma candidum</name>
    <dbReference type="NCBI Taxonomy" id="119954"/>
    <lineage>
        <taxon>Eukaryota</taxon>
        <taxon>Viridiplantae</taxon>
        <taxon>Streptophyta</taxon>
        <taxon>Embryophyta</taxon>
        <taxon>Tracheophyta</taxon>
        <taxon>Spermatophyta</taxon>
        <taxon>Magnoliopsida</taxon>
        <taxon>eudicotyledons</taxon>
        <taxon>Gunneridae</taxon>
        <taxon>Pentapetalae</taxon>
        <taxon>rosids</taxon>
        <taxon>malvids</taxon>
        <taxon>Myrtales</taxon>
        <taxon>Melastomataceae</taxon>
        <taxon>Melastomatoideae</taxon>
        <taxon>Melastomateae</taxon>
        <taxon>Melastoma</taxon>
    </lineage>
</organism>